<keyword evidence="3" id="KW-0488">Methylation</keyword>
<evidence type="ECO:0000313" key="10">
    <source>
        <dbReference type="EMBL" id="TDY63021.1"/>
    </source>
</evidence>
<keyword evidence="8" id="KW-0998">Cell outer membrane</keyword>
<evidence type="ECO:0000256" key="8">
    <source>
        <dbReference type="ARBA" id="ARBA00023237"/>
    </source>
</evidence>
<dbReference type="SUPFAM" id="SSF54523">
    <property type="entry name" value="Pili subunits"/>
    <property type="match status" value="1"/>
</dbReference>
<dbReference type="InterPro" id="IPR000983">
    <property type="entry name" value="Bac_GSPG_pilin"/>
</dbReference>
<protein>
    <submittedName>
        <fullName evidence="10">General secretion pathway protein G</fullName>
    </submittedName>
</protein>
<dbReference type="PRINTS" id="PR00813">
    <property type="entry name" value="BCTERIALGSPG"/>
</dbReference>
<dbReference type="GO" id="GO:0015627">
    <property type="term" value="C:type II protein secretion system complex"/>
    <property type="evidence" value="ECO:0007669"/>
    <property type="project" value="InterPro"/>
</dbReference>
<keyword evidence="5" id="KW-0574">Periplasm</keyword>
<evidence type="ECO:0000256" key="6">
    <source>
        <dbReference type="ARBA" id="ARBA00022989"/>
    </source>
</evidence>
<dbReference type="Gene3D" id="3.30.700.10">
    <property type="entry name" value="Glycoprotein, Type 4 Pilin"/>
    <property type="match status" value="1"/>
</dbReference>
<dbReference type="InterPro" id="IPR045584">
    <property type="entry name" value="Pilin-like"/>
</dbReference>
<dbReference type="PANTHER" id="PTHR30093:SF44">
    <property type="entry name" value="TYPE II SECRETION SYSTEM CORE PROTEIN G"/>
    <property type="match status" value="1"/>
</dbReference>
<keyword evidence="4 9" id="KW-0812">Transmembrane</keyword>
<dbReference type="GO" id="GO:0042597">
    <property type="term" value="C:periplasmic space"/>
    <property type="evidence" value="ECO:0007669"/>
    <property type="project" value="UniProtKB-SubCell"/>
</dbReference>
<dbReference type="GO" id="GO:0009279">
    <property type="term" value="C:cell outer membrane"/>
    <property type="evidence" value="ECO:0007669"/>
    <property type="project" value="UniProtKB-SubCell"/>
</dbReference>
<dbReference type="RefSeq" id="WP_133955790.1">
    <property type="nucleotide sequence ID" value="NZ_SORI01000002.1"/>
</dbReference>
<comment type="subcellular location">
    <subcellularLocation>
        <location evidence="1">Cell outer membrane</location>
        <topology evidence="1">Single-pass membrane protein</topology>
    </subcellularLocation>
    <subcellularLocation>
        <location evidence="2">Periplasm</location>
    </subcellularLocation>
</comment>
<dbReference type="Proteomes" id="UP000295066">
    <property type="component" value="Unassembled WGS sequence"/>
</dbReference>
<feature type="transmembrane region" description="Helical" evidence="9">
    <location>
        <begin position="12"/>
        <end position="34"/>
    </location>
</feature>
<evidence type="ECO:0000256" key="3">
    <source>
        <dbReference type="ARBA" id="ARBA00022481"/>
    </source>
</evidence>
<evidence type="ECO:0000256" key="9">
    <source>
        <dbReference type="SAM" id="Phobius"/>
    </source>
</evidence>
<gene>
    <name evidence="10" type="ORF">C8D99_1022</name>
</gene>
<dbReference type="AlphaFoldDB" id="A0A4V3HGW5"/>
<evidence type="ECO:0000256" key="1">
    <source>
        <dbReference type="ARBA" id="ARBA00004203"/>
    </source>
</evidence>
<keyword evidence="7 9" id="KW-0472">Membrane</keyword>
<comment type="caution">
    <text evidence="10">The sequence shown here is derived from an EMBL/GenBank/DDBJ whole genome shotgun (WGS) entry which is preliminary data.</text>
</comment>
<sequence>MAEYARKRKGFTLVELLIVIIIVGILTSAMLLLMGSAEDKAEATAILSDMRSMKSAMVIFKLEKGRWPDLASDETEIKKLFGGASLEGFDLVSSGDAYAYVLYDLTKNKGKSAGVKKKLALMADSSGLLQENTSKPPATPQPYTGGTIVEMKVH</sequence>
<dbReference type="Pfam" id="PF07963">
    <property type="entry name" value="N_methyl"/>
    <property type="match status" value="1"/>
</dbReference>
<evidence type="ECO:0000256" key="5">
    <source>
        <dbReference type="ARBA" id="ARBA00022764"/>
    </source>
</evidence>
<evidence type="ECO:0000313" key="11">
    <source>
        <dbReference type="Proteomes" id="UP000295066"/>
    </source>
</evidence>
<evidence type="ECO:0000256" key="7">
    <source>
        <dbReference type="ARBA" id="ARBA00023136"/>
    </source>
</evidence>
<keyword evidence="11" id="KW-1185">Reference proteome</keyword>
<evidence type="ECO:0000256" key="4">
    <source>
        <dbReference type="ARBA" id="ARBA00022692"/>
    </source>
</evidence>
<proteinExistence type="predicted"/>
<dbReference type="GO" id="GO:0015628">
    <property type="term" value="P:protein secretion by the type II secretion system"/>
    <property type="evidence" value="ECO:0007669"/>
    <property type="project" value="InterPro"/>
</dbReference>
<organism evidence="10 11">
    <name type="scientific">Aminivibrio pyruvatiphilus</name>
    <dbReference type="NCBI Taxonomy" id="1005740"/>
    <lineage>
        <taxon>Bacteria</taxon>
        <taxon>Thermotogati</taxon>
        <taxon>Synergistota</taxon>
        <taxon>Synergistia</taxon>
        <taxon>Synergistales</taxon>
        <taxon>Aminobacteriaceae</taxon>
        <taxon>Aminivibrio</taxon>
    </lineage>
</organism>
<accession>A0A4V3HGW5</accession>
<dbReference type="EMBL" id="SORI01000002">
    <property type="protein sequence ID" value="TDY63021.1"/>
    <property type="molecule type" value="Genomic_DNA"/>
</dbReference>
<dbReference type="PROSITE" id="PS00409">
    <property type="entry name" value="PROKAR_NTER_METHYL"/>
    <property type="match status" value="1"/>
</dbReference>
<evidence type="ECO:0000256" key="2">
    <source>
        <dbReference type="ARBA" id="ARBA00004418"/>
    </source>
</evidence>
<name>A0A4V3HGW5_9BACT</name>
<reference evidence="10 11" key="1">
    <citation type="submission" date="2019-03" db="EMBL/GenBank/DDBJ databases">
        <title>Genomic Encyclopedia of Type Strains, Phase IV (KMG-IV): sequencing the most valuable type-strain genomes for metagenomic binning, comparative biology and taxonomic classification.</title>
        <authorList>
            <person name="Goeker M."/>
        </authorList>
    </citation>
    <scope>NUCLEOTIDE SEQUENCE [LARGE SCALE GENOMIC DNA]</scope>
    <source>
        <strain evidence="10 11">DSM 25964</strain>
    </source>
</reference>
<dbReference type="NCBIfam" id="TIGR02532">
    <property type="entry name" value="IV_pilin_GFxxxE"/>
    <property type="match status" value="1"/>
</dbReference>
<keyword evidence="6 9" id="KW-1133">Transmembrane helix</keyword>
<dbReference type="PANTHER" id="PTHR30093">
    <property type="entry name" value="GENERAL SECRETION PATHWAY PROTEIN G"/>
    <property type="match status" value="1"/>
</dbReference>
<dbReference type="InterPro" id="IPR012902">
    <property type="entry name" value="N_methyl_site"/>
</dbReference>